<feature type="repeat" description="TPR" evidence="10">
    <location>
        <begin position="430"/>
        <end position="463"/>
    </location>
</feature>
<evidence type="ECO:0000256" key="2">
    <source>
        <dbReference type="ARBA" id="ARBA00022692"/>
    </source>
</evidence>
<dbReference type="GO" id="GO:0005741">
    <property type="term" value="C:mitochondrial outer membrane"/>
    <property type="evidence" value="ECO:0007669"/>
    <property type="project" value="UniProtKB-SubCell"/>
</dbReference>
<dbReference type="EMBL" id="AK418212">
    <property type="protein sequence ID" value="BAN21427.1"/>
    <property type="molecule type" value="mRNA"/>
</dbReference>
<evidence type="ECO:0000256" key="7">
    <source>
        <dbReference type="ARBA" id="ARBA00023128"/>
    </source>
</evidence>
<keyword evidence="13" id="KW-0346">Stress response</keyword>
<dbReference type="Pfam" id="PF13432">
    <property type="entry name" value="TPR_16"/>
    <property type="match status" value="1"/>
</dbReference>
<feature type="repeat" description="TPR" evidence="10">
    <location>
        <begin position="355"/>
        <end position="388"/>
    </location>
</feature>
<keyword evidence="3" id="KW-0677">Repeat</keyword>
<dbReference type="AlphaFoldDB" id="R4WU21"/>
<dbReference type="PANTHER" id="PTHR46208">
    <property type="entry name" value="MITOCHONDRIAL IMPORT RECEPTOR SUBUNIT TOM70"/>
    <property type="match status" value="1"/>
</dbReference>
<organism evidence="13">
    <name type="scientific">Riptortus pedestris</name>
    <name type="common">Bean bug</name>
    <dbReference type="NCBI Taxonomy" id="329032"/>
    <lineage>
        <taxon>Eukaryota</taxon>
        <taxon>Metazoa</taxon>
        <taxon>Ecdysozoa</taxon>
        <taxon>Arthropoda</taxon>
        <taxon>Hexapoda</taxon>
        <taxon>Insecta</taxon>
        <taxon>Pterygota</taxon>
        <taxon>Neoptera</taxon>
        <taxon>Paraneoptera</taxon>
        <taxon>Hemiptera</taxon>
        <taxon>Heteroptera</taxon>
        <taxon>Panheteroptera</taxon>
        <taxon>Pentatomomorpha</taxon>
        <taxon>Coreoidea</taxon>
        <taxon>Alydidae</taxon>
        <taxon>Riptortus</taxon>
    </lineage>
</organism>
<dbReference type="PANTHER" id="PTHR46208:SF1">
    <property type="entry name" value="MITOCHONDRIAL IMPORT RECEPTOR SUBUNIT TOM70"/>
    <property type="match status" value="1"/>
</dbReference>
<keyword evidence="2 12" id="KW-0812">Transmembrane</keyword>
<dbReference type="Pfam" id="PF00515">
    <property type="entry name" value="TPR_1"/>
    <property type="match status" value="1"/>
</dbReference>
<evidence type="ECO:0000256" key="11">
    <source>
        <dbReference type="SAM" id="MobiDB-lite"/>
    </source>
</evidence>
<evidence type="ECO:0000256" key="1">
    <source>
        <dbReference type="ARBA" id="ARBA00004572"/>
    </source>
</evidence>
<keyword evidence="7" id="KW-0496">Mitochondrion</keyword>
<sequence>MSQEPVGPKFSLSKWVIALLVGIPVAAGAFYLLRKPKNQALPDQNGICKADKKNAPAKTIEPTPEKQEVPVEESPLDRALKLKNAGNAFYKKGEYKEAIRCYTEAISVCPEGEKEHMATLFQNRAAAHELLNDYESVLKDCGSAILLKPDYVKALTRRYKAAERVGHMRQALEDVTAVCLLEKFSNMDTLSAADRILKVIGKVEAEEYMKKRSSVLPSEYFMKQYFASFTQDPVVKDLSKVASAELVLLRGIEKARRALYDERYADIIPACNEEISKPSSNEAKEHALLLKASMNILSSQTADAMADLTYLINTSNDHKIKINALLKRACIYMQSDDERASEDFSEAANLDPNNPDVPHQRAQMFLLGERLENAVSEFHKAAELNPNSGLVQVQKLYAEYRYGTTQQDARMVAKAKAGLHEAINKYPNTPEGYMLLAQVYNDSQEYDKAEATFDAGIKADPKNASILVHKGLLYLQWNGEMDKAITMMEKGIAVDPKCEFAYETLASIEVQRGNLTRAVALFDKALPLAKSEREASHILSLRAAAQAQIVVAKTLGLDSILPSA</sequence>
<dbReference type="GO" id="GO:0008320">
    <property type="term" value="F:protein transmembrane transporter activity"/>
    <property type="evidence" value="ECO:0007669"/>
    <property type="project" value="TreeGrafter"/>
</dbReference>
<feature type="transmembrane region" description="Helical" evidence="12">
    <location>
        <begin position="12"/>
        <end position="33"/>
    </location>
</feature>
<feature type="region of interest" description="Disordered" evidence="11">
    <location>
        <begin position="52"/>
        <end position="71"/>
    </location>
</feature>
<keyword evidence="4" id="KW-1000">Mitochondrion outer membrane</keyword>
<keyword evidence="5 10" id="KW-0802">TPR repeat</keyword>
<evidence type="ECO:0000256" key="4">
    <source>
        <dbReference type="ARBA" id="ARBA00022787"/>
    </source>
</evidence>
<dbReference type="GO" id="GO:0030150">
    <property type="term" value="P:protein import into mitochondrial matrix"/>
    <property type="evidence" value="ECO:0007669"/>
    <property type="project" value="TreeGrafter"/>
</dbReference>
<dbReference type="Pfam" id="PF14559">
    <property type="entry name" value="TPR_19"/>
    <property type="match status" value="1"/>
</dbReference>
<evidence type="ECO:0000256" key="6">
    <source>
        <dbReference type="ARBA" id="ARBA00022989"/>
    </source>
</evidence>
<dbReference type="SUPFAM" id="SSF81901">
    <property type="entry name" value="HCP-like"/>
    <property type="match status" value="1"/>
</dbReference>
<evidence type="ECO:0000256" key="5">
    <source>
        <dbReference type="ARBA" id="ARBA00022803"/>
    </source>
</evidence>
<evidence type="ECO:0000256" key="9">
    <source>
        <dbReference type="ARBA" id="ARBA00038030"/>
    </source>
</evidence>
<dbReference type="InterPro" id="IPR011990">
    <property type="entry name" value="TPR-like_helical_dom_sf"/>
</dbReference>
<dbReference type="InterPro" id="IPR019734">
    <property type="entry name" value="TPR_rpt"/>
</dbReference>
<keyword evidence="6 12" id="KW-1133">Transmembrane helix</keyword>
<evidence type="ECO:0000256" key="3">
    <source>
        <dbReference type="ARBA" id="ARBA00022737"/>
    </source>
</evidence>
<dbReference type="PROSITE" id="PS50005">
    <property type="entry name" value="TPR"/>
    <property type="match status" value="3"/>
</dbReference>
<dbReference type="GO" id="GO:0030943">
    <property type="term" value="F:mitochondrion targeting sequence binding"/>
    <property type="evidence" value="ECO:0007669"/>
    <property type="project" value="TreeGrafter"/>
</dbReference>
<accession>R4WU21</accession>
<proteinExistence type="evidence at transcript level"/>
<name>R4WU21_RIPPE</name>
<comment type="similarity">
    <text evidence="9">Belongs to the Tom70 family.</text>
</comment>
<reference evidence="13" key="1">
    <citation type="journal article" date="2013" name="PLoS ONE">
        <title>Gene expression in gut symbiotic organ of stinkbug affected by extracellular bacterial symbiont.</title>
        <authorList>
            <person name="Futahashi R."/>
            <person name="Tanaka K."/>
            <person name="Tanahashi M."/>
            <person name="Nikoh N."/>
            <person name="Kikuchi Y."/>
            <person name="Lee B.L."/>
            <person name="Fukatsu T."/>
        </authorList>
    </citation>
    <scope>NUCLEOTIDE SEQUENCE</scope>
    <source>
        <tissue evidence="13">Midgut</tissue>
    </source>
</reference>
<evidence type="ECO:0000256" key="12">
    <source>
        <dbReference type="SAM" id="Phobius"/>
    </source>
</evidence>
<dbReference type="SUPFAM" id="SSF48452">
    <property type="entry name" value="TPR-like"/>
    <property type="match status" value="1"/>
</dbReference>
<evidence type="ECO:0000256" key="8">
    <source>
        <dbReference type="ARBA" id="ARBA00023136"/>
    </source>
</evidence>
<evidence type="ECO:0000313" key="13">
    <source>
        <dbReference type="EMBL" id="BAN21427.1"/>
    </source>
</evidence>
<dbReference type="GO" id="GO:0045039">
    <property type="term" value="P:protein insertion into mitochondrial inner membrane"/>
    <property type="evidence" value="ECO:0007669"/>
    <property type="project" value="TreeGrafter"/>
</dbReference>
<feature type="repeat" description="TPR" evidence="10">
    <location>
        <begin position="79"/>
        <end position="112"/>
    </location>
</feature>
<dbReference type="Gene3D" id="1.25.40.10">
    <property type="entry name" value="Tetratricopeptide repeat domain"/>
    <property type="match status" value="2"/>
</dbReference>
<protein>
    <submittedName>
        <fullName evidence="13">Heat shock protein 70-interacting protein</fullName>
    </submittedName>
</protein>
<comment type="subcellular location">
    <subcellularLocation>
        <location evidence="1">Mitochondrion outer membrane</location>
        <topology evidence="1">Single-pass membrane protein</topology>
    </subcellularLocation>
</comment>
<keyword evidence="8 12" id="KW-0472">Membrane</keyword>
<evidence type="ECO:0000256" key="10">
    <source>
        <dbReference type="PROSITE-ProRule" id="PRU00339"/>
    </source>
</evidence>
<dbReference type="SMART" id="SM00028">
    <property type="entry name" value="TPR"/>
    <property type="match status" value="7"/>
</dbReference>